<sequence>MLFPYPYYNTIYYMAANIPYTIGMFRTFTPVNKQTLSAAFPCLAVTRVGNEVWLEPEDCAAKRRYLCNNLQYVDYYPKERVTADFNEESTTTVTTESGTKSSEYRTTIIIVVVTVSIAGLIIGALLRYYFVQKSRTRTKGTTSATFGNAKDCCITSQELGARNNPNADDCPNNCNENKSIVLQNYEYSEVVDSNIIHNTCLINDNNIESPETEITPASDEYSSIMLNKNCQSPTENVYDHTNSVLPPESCRVRPGETSMVNTLCHIYDLTSVGVTEDTYNSIVNTGQTIVFSSDYDHIHPKDRANGDVSSDYNHINSKD</sequence>
<keyword evidence="1" id="KW-0472">Membrane</keyword>
<gene>
    <name evidence="2" type="ORF">DPMN_079920</name>
</gene>
<evidence type="ECO:0000256" key="1">
    <source>
        <dbReference type="SAM" id="Phobius"/>
    </source>
</evidence>
<dbReference type="Proteomes" id="UP000828390">
    <property type="component" value="Unassembled WGS sequence"/>
</dbReference>
<organism evidence="2 3">
    <name type="scientific">Dreissena polymorpha</name>
    <name type="common">Zebra mussel</name>
    <name type="synonym">Mytilus polymorpha</name>
    <dbReference type="NCBI Taxonomy" id="45954"/>
    <lineage>
        <taxon>Eukaryota</taxon>
        <taxon>Metazoa</taxon>
        <taxon>Spiralia</taxon>
        <taxon>Lophotrochozoa</taxon>
        <taxon>Mollusca</taxon>
        <taxon>Bivalvia</taxon>
        <taxon>Autobranchia</taxon>
        <taxon>Heteroconchia</taxon>
        <taxon>Euheterodonta</taxon>
        <taxon>Imparidentia</taxon>
        <taxon>Neoheterodontei</taxon>
        <taxon>Myida</taxon>
        <taxon>Dreissenoidea</taxon>
        <taxon>Dreissenidae</taxon>
        <taxon>Dreissena</taxon>
    </lineage>
</organism>
<accession>A0A9D3YU21</accession>
<reference evidence="2" key="1">
    <citation type="journal article" date="2019" name="bioRxiv">
        <title>The Genome of the Zebra Mussel, Dreissena polymorpha: A Resource for Invasive Species Research.</title>
        <authorList>
            <person name="McCartney M.A."/>
            <person name="Auch B."/>
            <person name="Kono T."/>
            <person name="Mallez S."/>
            <person name="Zhang Y."/>
            <person name="Obille A."/>
            <person name="Becker A."/>
            <person name="Abrahante J.E."/>
            <person name="Garbe J."/>
            <person name="Badalamenti J.P."/>
            <person name="Herman A."/>
            <person name="Mangelson H."/>
            <person name="Liachko I."/>
            <person name="Sullivan S."/>
            <person name="Sone E.D."/>
            <person name="Koren S."/>
            <person name="Silverstein K.A.T."/>
            <person name="Beckman K.B."/>
            <person name="Gohl D.M."/>
        </authorList>
    </citation>
    <scope>NUCLEOTIDE SEQUENCE</scope>
    <source>
        <strain evidence="2">Duluth1</strain>
        <tissue evidence="2">Whole animal</tissue>
    </source>
</reference>
<proteinExistence type="predicted"/>
<comment type="caution">
    <text evidence="2">The sequence shown here is derived from an EMBL/GenBank/DDBJ whole genome shotgun (WGS) entry which is preliminary data.</text>
</comment>
<keyword evidence="3" id="KW-1185">Reference proteome</keyword>
<evidence type="ECO:0008006" key="4">
    <source>
        <dbReference type="Google" id="ProtNLM"/>
    </source>
</evidence>
<name>A0A9D3YU21_DREPO</name>
<evidence type="ECO:0000313" key="3">
    <source>
        <dbReference type="Proteomes" id="UP000828390"/>
    </source>
</evidence>
<dbReference type="AlphaFoldDB" id="A0A9D3YU21"/>
<keyword evidence="1" id="KW-0812">Transmembrane</keyword>
<reference evidence="2" key="2">
    <citation type="submission" date="2020-11" db="EMBL/GenBank/DDBJ databases">
        <authorList>
            <person name="McCartney M.A."/>
            <person name="Auch B."/>
            <person name="Kono T."/>
            <person name="Mallez S."/>
            <person name="Becker A."/>
            <person name="Gohl D.M."/>
            <person name="Silverstein K.A.T."/>
            <person name="Koren S."/>
            <person name="Bechman K.B."/>
            <person name="Herman A."/>
            <person name="Abrahante J.E."/>
            <person name="Garbe J."/>
        </authorList>
    </citation>
    <scope>NUCLEOTIDE SEQUENCE</scope>
    <source>
        <strain evidence="2">Duluth1</strain>
        <tissue evidence="2">Whole animal</tissue>
    </source>
</reference>
<evidence type="ECO:0000313" key="2">
    <source>
        <dbReference type="EMBL" id="KAH3704859.1"/>
    </source>
</evidence>
<protein>
    <recommendedName>
        <fullName evidence="4">C-type lectin domain-containing protein</fullName>
    </recommendedName>
</protein>
<dbReference type="EMBL" id="JAIWYP010000015">
    <property type="protein sequence ID" value="KAH3704859.1"/>
    <property type="molecule type" value="Genomic_DNA"/>
</dbReference>
<feature type="transmembrane region" description="Helical" evidence="1">
    <location>
        <begin position="108"/>
        <end position="130"/>
    </location>
</feature>
<keyword evidence="1" id="KW-1133">Transmembrane helix</keyword>